<keyword evidence="2" id="KW-1185">Reference proteome</keyword>
<protein>
    <submittedName>
        <fullName evidence="3">Uncharacterized protein</fullName>
    </submittedName>
</protein>
<evidence type="ECO:0000313" key="3">
    <source>
        <dbReference type="WBParaSite" id="HCON_00192170-00001"/>
    </source>
</evidence>
<dbReference type="WBParaSite" id="HCON_00192170-00001">
    <property type="protein sequence ID" value="HCON_00192170-00001"/>
    <property type="gene ID" value="HCON_00192170"/>
</dbReference>
<dbReference type="Proteomes" id="UP000025227">
    <property type="component" value="Unplaced"/>
</dbReference>
<proteinExistence type="predicted"/>
<keyword evidence="1" id="KW-0732">Signal</keyword>
<evidence type="ECO:0000256" key="1">
    <source>
        <dbReference type="SAM" id="SignalP"/>
    </source>
</evidence>
<feature type="chain" id="PRO_5029643569" evidence="1">
    <location>
        <begin position="21"/>
        <end position="64"/>
    </location>
</feature>
<sequence length="64" mass="6258">MDRGLVFSLIFLLLVTLTMAQQGWGGQAGGWGANPAGSLAGAVDTVSSAVQGAVQGALAAGQRG</sequence>
<accession>A0A7I4Z6T6</accession>
<evidence type="ECO:0000313" key="2">
    <source>
        <dbReference type="Proteomes" id="UP000025227"/>
    </source>
</evidence>
<name>A0A7I4Z6T6_HAECO</name>
<dbReference type="AlphaFoldDB" id="A0A7I4Z6T6"/>
<feature type="signal peptide" evidence="1">
    <location>
        <begin position="1"/>
        <end position="20"/>
    </location>
</feature>
<reference evidence="3" key="1">
    <citation type="submission" date="2020-12" db="UniProtKB">
        <authorList>
            <consortium name="WormBaseParasite"/>
        </authorList>
    </citation>
    <scope>IDENTIFICATION</scope>
    <source>
        <strain evidence="3">MHco3</strain>
    </source>
</reference>
<organism evidence="2 3">
    <name type="scientific">Haemonchus contortus</name>
    <name type="common">Barber pole worm</name>
    <dbReference type="NCBI Taxonomy" id="6289"/>
    <lineage>
        <taxon>Eukaryota</taxon>
        <taxon>Metazoa</taxon>
        <taxon>Ecdysozoa</taxon>
        <taxon>Nematoda</taxon>
        <taxon>Chromadorea</taxon>
        <taxon>Rhabditida</taxon>
        <taxon>Rhabditina</taxon>
        <taxon>Rhabditomorpha</taxon>
        <taxon>Strongyloidea</taxon>
        <taxon>Trichostrongylidae</taxon>
        <taxon>Haemonchus</taxon>
    </lineage>
</organism>